<sequence>MQTVLITGCSSGFGLATAHYFLERDWNVVATMRTPREDLFPVSPRLKVLQLDVTDAASIQAAIAAAGTVDTLVNNAGFGAPAPLELTSLQAVRDLFETNTFGTLAVTQAVLPQMRARRAGVIVNVSSSATLKPLPLIGAYRAAKAAVNALSESLAAELEAFGIRVRVISPGSCGETDFRATARAGLRGADDEIYGAFMQQTLARMSASTGPGTRSIDVAQAVWRAATDPAAPMFIPAGADAELWAAEAAERG</sequence>
<organism evidence="4 5">
    <name type="scientific">Xanthomonas campestris pv. campestris (strain 8004)</name>
    <dbReference type="NCBI Taxonomy" id="314565"/>
    <lineage>
        <taxon>Bacteria</taxon>
        <taxon>Pseudomonadati</taxon>
        <taxon>Pseudomonadota</taxon>
        <taxon>Gammaproteobacteria</taxon>
        <taxon>Lysobacterales</taxon>
        <taxon>Lysobacteraceae</taxon>
        <taxon>Xanthomonas</taxon>
    </lineage>
</organism>
<dbReference type="EMBL" id="CP000050">
    <property type="protein sequence ID" value="AAY47409.1"/>
    <property type="molecule type" value="Genomic_DNA"/>
</dbReference>
<evidence type="ECO:0000256" key="2">
    <source>
        <dbReference type="ARBA" id="ARBA00023002"/>
    </source>
</evidence>
<dbReference type="Pfam" id="PF00106">
    <property type="entry name" value="adh_short"/>
    <property type="match status" value="1"/>
</dbReference>
<protein>
    <submittedName>
        <fullName evidence="4">Insect-type dehydrogenase</fullName>
    </submittedName>
</protein>
<dbReference type="HOGENOM" id="CLU_010194_2_9_6"/>
<dbReference type="KEGG" id="xcb:XC_0324"/>
<dbReference type="GO" id="GO:0016491">
    <property type="term" value="F:oxidoreductase activity"/>
    <property type="evidence" value="ECO:0007669"/>
    <property type="project" value="UniProtKB-KW"/>
</dbReference>
<dbReference type="PRINTS" id="PR00080">
    <property type="entry name" value="SDRFAMILY"/>
</dbReference>
<dbReference type="PANTHER" id="PTHR43976">
    <property type="entry name" value="SHORT CHAIN DEHYDROGENASE"/>
    <property type="match status" value="1"/>
</dbReference>
<evidence type="ECO:0000313" key="4">
    <source>
        <dbReference type="EMBL" id="AAY47409.1"/>
    </source>
</evidence>
<gene>
    <name evidence="4" type="ordered locus">XC_0324</name>
</gene>
<reference evidence="4 5" key="1">
    <citation type="journal article" date="2005" name="Genome Res.">
        <title>Comparative and functional genomic analyses of the pathogenicity of phytopathogen Xanthomonas campestris pv. campestris.</title>
        <authorList>
            <person name="Qian W."/>
            <person name="Jia Y."/>
            <person name="Ren S.X."/>
            <person name="He Y.Q."/>
            <person name="Feng J.X."/>
            <person name="Lu L.F."/>
            <person name="Sun Q."/>
            <person name="Ying G."/>
            <person name="Tang D.J."/>
            <person name="Tang H."/>
            <person name="Wu W."/>
            <person name="Hao P."/>
            <person name="Wang L."/>
            <person name="Jiang B.L."/>
            <person name="Zeng S."/>
            <person name="Gu W.Y."/>
            <person name="Lu G."/>
            <person name="Rong L."/>
            <person name="Tian Y."/>
            <person name="Yao Z."/>
            <person name="Fu G."/>
            <person name="Chen B."/>
            <person name="Fang R."/>
            <person name="Qiang B."/>
            <person name="Chen Z."/>
            <person name="Zhao G.P."/>
            <person name="Tang J.L."/>
            <person name="He C."/>
        </authorList>
    </citation>
    <scope>NUCLEOTIDE SEQUENCE [LARGE SCALE GENOMIC DNA]</scope>
    <source>
        <strain evidence="4 5">8004</strain>
    </source>
</reference>
<dbReference type="SUPFAM" id="SSF51735">
    <property type="entry name" value="NAD(P)-binding Rossmann-fold domains"/>
    <property type="match status" value="1"/>
</dbReference>
<comment type="similarity">
    <text evidence="1 3">Belongs to the short-chain dehydrogenases/reductases (SDR) family.</text>
</comment>
<dbReference type="InterPro" id="IPR036291">
    <property type="entry name" value="NAD(P)-bd_dom_sf"/>
</dbReference>
<evidence type="ECO:0000256" key="1">
    <source>
        <dbReference type="ARBA" id="ARBA00006484"/>
    </source>
</evidence>
<dbReference type="InterPro" id="IPR051911">
    <property type="entry name" value="SDR_oxidoreductase"/>
</dbReference>
<accession>A0A0H2X2T4</accession>
<dbReference type="InterPro" id="IPR002347">
    <property type="entry name" value="SDR_fam"/>
</dbReference>
<dbReference type="RefSeq" id="WP_011035567.1">
    <property type="nucleotide sequence ID" value="NC_007086.1"/>
</dbReference>
<evidence type="ECO:0000313" key="5">
    <source>
        <dbReference type="Proteomes" id="UP000000420"/>
    </source>
</evidence>
<dbReference type="Proteomes" id="UP000000420">
    <property type="component" value="Chromosome"/>
</dbReference>
<dbReference type="PANTHER" id="PTHR43976:SF16">
    <property type="entry name" value="SHORT-CHAIN DEHYDROGENASE_REDUCTASE FAMILY PROTEIN"/>
    <property type="match status" value="1"/>
</dbReference>
<dbReference type="PRINTS" id="PR00081">
    <property type="entry name" value="GDHRDH"/>
</dbReference>
<evidence type="ECO:0000256" key="3">
    <source>
        <dbReference type="RuleBase" id="RU000363"/>
    </source>
</evidence>
<proteinExistence type="inferred from homology"/>
<dbReference type="AlphaFoldDB" id="A0A0H2X2T4"/>
<dbReference type="CDD" id="cd05374">
    <property type="entry name" value="17beta-HSD-like_SDR_c"/>
    <property type="match status" value="1"/>
</dbReference>
<keyword evidence="2" id="KW-0560">Oxidoreductase</keyword>
<dbReference type="Gene3D" id="3.40.50.720">
    <property type="entry name" value="NAD(P)-binding Rossmann-like Domain"/>
    <property type="match status" value="1"/>
</dbReference>
<name>A0A0H2X2T4_XANC8</name>